<dbReference type="SUPFAM" id="SSF52058">
    <property type="entry name" value="L domain-like"/>
    <property type="match status" value="1"/>
</dbReference>
<dbReference type="SMART" id="SM00365">
    <property type="entry name" value="LRR_SD22"/>
    <property type="match status" value="3"/>
</dbReference>
<dbReference type="Pfam" id="PF14580">
    <property type="entry name" value="LRR_9"/>
    <property type="match status" value="1"/>
</dbReference>
<dbReference type="SMART" id="SM00369">
    <property type="entry name" value="LRR_TYP"/>
    <property type="match status" value="4"/>
</dbReference>
<evidence type="ECO:0000313" key="5">
    <source>
        <dbReference type="Proteomes" id="UP000245119"/>
    </source>
</evidence>
<keyword evidence="3" id="KW-0175">Coiled coil</keyword>
<gene>
    <name evidence="4" type="ORF">C0Q70_16757</name>
</gene>
<keyword evidence="5" id="KW-1185">Reference proteome</keyword>
<proteinExistence type="predicted"/>
<dbReference type="Pfam" id="PF13855">
    <property type="entry name" value="LRR_8"/>
    <property type="match status" value="1"/>
</dbReference>
<reference evidence="4 5" key="1">
    <citation type="submission" date="2018-04" db="EMBL/GenBank/DDBJ databases">
        <title>The genome of golden apple snail Pomacea canaliculata provides insight into stress tolerance and invasive adaptation.</title>
        <authorList>
            <person name="Liu C."/>
            <person name="Liu B."/>
            <person name="Ren Y."/>
            <person name="Zhang Y."/>
            <person name="Wang H."/>
            <person name="Li S."/>
            <person name="Jiang F."/>
            <person name="Yin L."/>
            <person name="Zhang G."/>
            <person name="Qian W."/>
            <person name="Fan W."/>
        </authorList>
    </citation>
    <scope>NUCLEOTIDE SEQUENCE [LARGE SCALE GENOMIC DNA]</scope>
    <source>
        <strain evidence="4">SZHN2017</strain>
        <tissue evidence="4">Muscle</tissue>
    </source>
</reference>
<sequence>MTTYLSAEFVERHITKLSSTLIPEIWDVEHGGQFYQLDLKMCQISALHFDFQWGKQQSANPHRVSFLESQSQVVLIDISLNDLTFLHQDWLAPFSNLRALDASLNQLKHVEGVEALPRLRSLNLSHNLLHNADGLTQSITLVDLRLAANNLQNISSMPPLINLRILDVSNNKLQSLDGLSSLPRLEELYAQRNELLDLLPVMSCGNLRVLNAANNQISNLDTTVKVLTGLRFLQALSLYGNPIEREAHYQADILRGTSIMTLDNIVVKPMAKQEEDHQKHADNLFTLKDAARLAFQERQHVAKERLDDNVMFLHKRIKALQQEYTDFEAKLNADLQSCLRYLDTLSDAELHSTDRSALGAVWGPSHHLHLWSKGSQDTRGHHPRTDYSQIKATDEVLRCAYNELVKQHHGSGGE</sequence>
<dbReference type="AlphaFoldDB" id="A0A2T7NQN7"/>
<dbReference type="Proteomes" id="UP000245119">
    <property type="component" value="Linkage Group LG10"/>
</dbReference>
<organism evidence="4 5">
    <name type="scientific">Pomacea canaliculata</name>
    <name type="common">Golden apple snail</name>
    <dbReference type="NCBI Taxonomy" id="400727"/>
    <lineage>
        <taxon>Eukaryota</taxon>
        <taxon>Metazoa</taxon>
        <taxon>Spiralia</taxon>
        <taxon>Lophotrochozoa</taxon>
        <taxon>Mollusca</taxon>
        <taxon>Gastropoda</taxon>
        <taxon>Caenogastropoda</taxon>
        <taxon>Architaenioglossa</taxon>
        <taxon>Ampullarioidea</taxon>
        <taxon>Ampullariidae</taxon>
        <taxon>Pomacea</taxon>
    </lineage>
</organism>
<keyword evidence="2" id="KW-0677">Repeat</keyword>
<keyword evidence="1" id="KW-0433">Leucine-rich repeat</keyword>
<dbReference type="InterPro" id="IPR003591">
    <property type="entry name" value="Leu-rich_rpt_typical-subtyp"/>
</dbReference>
<dbReference type="OMA" id="YLFTKFW"/>
<evidence type="ECO:0000256" key="2">
    <source>
        <dbReference type="ARBA" id="ARBA00022737"/>
    </source>
</evidence>
<dbReference type="STRING" id="400727.A0A2T7NQN7"/>
<dbReference type="PANTHER" id="PTHR46652">
    <property type="entry name" value="LEUCINE-RICH REPEAT AND IQ DOMAIN-CONTAINING PROTEIN 1-RELATED"/>
    <property type="match status" value="1"/>
</dbReference>
<protein>
    <submittedName>
        <fullName evidence="4">Uncharacterized protein</fullName>
    </submittedName>
</protein>
<dbReference type="InterPro" id="IPR001611">
    <property type="entry name" value="Leu-rich_rpt"/>
</dbReference>
<dbReference type="EMBL" id="PZQS01000010">
    <property type="protein sequence ID" value="PVD23485.1"/>
    <property type="molecule type" value="Genomic_DNA"/>
</dbReference>
<feature type="coiled-coil region" evidence="3">
    <location>
        <begin position="303"/>
        <end position="330"/>
    </location>
</feature>
<comment type="caution">
    <text evidence="4">The sequence shown here is derived from an EMBL/GenBank/DDBJ whole genome shotgun (WGS) entry which is preliminary data.</text>
</comment>
<accession>A0A2T7NQN7</accession>
<evidence type="ECO:0000313" key="4">
    <source>
        <dbReference type="EMBL" id="PVD23485.1"/>
    </source>
</evidence>
<dbReference type="InterPro" id="IPR032675">
    <property type="entry name" value="LRR_dom_sf"/>
</dbReference>
<evidence type="ECO:0000256" key="1">
    <source>
        <dbReference type="ARBA" id="ARBA00022614"/>
    </source>
</evidence>
<evidence type="ECO:0000256" key="3">
    <source>
        <dbReference type="SAM" id="Coils"/>
    </source>
</evidence>
<dbReference type="Gene3D" id="3.80.10.10">
    <property type="entry name" value="Ribonuclease Inhibitor"/>
    <property type="match status" value="2"/>
</dbReference>
<dbReference type="OrthoDB" id="6334211at2759"/>
<name>A0A2T7NQN7_POMCA</name>
<dbReference type="PROSITE" id="PS51450">
    <property type="entry name" value="LRR"/>
    <property type="match status" value="4"/>
</dbReference>
<dbReference type="InterPro" id="IPR050836">
    <property type="entry name" value="SDS22/Internalin_LRR"/>
</dbReference>
<dbReference type="PANTHER" id="PTHR46652:SF3">
    <property type="entry name" value="LEUCINE-RICH REPEAT-CONTAINING PROTEIN 9"/>
    <property type="match status" value="1"/>
</dbReference>